<evidence type="ECO:0000256" key="2">
    <source>
        <dbReference type="ARBA" id="ARBA00022490"/>
    </source>
</evidence>
<evidence type="ECO:0000313" key="14">
    <source>
        <dbReference type="EMBL" id="KAF0027822.1"/>
    </source>
</evidence>
<dbReference type="GO" id="GO:0005524">
    <property type="term" value="F:ATP binding"/>
    <property type="evidence" value="ECO:0007669"/>
    <property type="project" value="UniProtKB-KW"/>
</dbReference>
<feature type="region of interest" description="Disordered" evidence="12">
    <location>
        <begin position="1655"/>
        <end position="1706"/>
    </location>
</feature>
<evidence type="ECO:0000256" key="3">
    <source>
        <dbReference type="ARBA" id="ARBA00022553"/>
    </source>
</evidence>
<evidence type="ECO:0000259" key="13">
    <source>
        <dbReference type="PROSITE" id="PS50067"/>
    </source>
</evidence>
<dbReference type="InterPro" id="IPR001752">
    <property type="entry name" value="Kinesin_motor_dom"/>
</dbReference>
<feature type="coiled-coil region" evidence="11">
    <location>
        <begin position="1260"/>
        <end position="1322"/>
    </location>
</feature>
<feature type="region of interest" description="Disordered" evidence="12">
    <location>
        <begin position="1056"/>
        <end position="1081"/>
    </location>
</feature>
<dbReference type="GO" id="GO:0090307">
    <property type="term" value="P:mitotic spindle assembly"/>
    <property type="evidence" value="ECO:0007669"/>
    <property type="project" value="TreeGrafter"/>
</dbReference>
<feature type="coiled-coil region" evidence="11">
    <location>
        <begin position="1351"/>
        <end position="1378"/>
    </location>
</feature>
<feature type="region of interest" description="Disordered" evidence="12">
    <location>
        <begin position="97"/>
        <end position="134"/>
    </location>
</feature>
<keyword evidence="2" id="KW-0963">Cytoplasm</keyword>
<comment type="caution">
    <text evidence="14">The sequence shown here is derived from an EMBL/GenBank/DDBJ whole genome shotgun (WGS) entry which is preliminary data.</text>
</comment>
<dbReference type="GO" id="GO:0005634">
    <property type="term" value="C:nucleus"/>
    <property type="evidence" value="ECO:0007669"/>
    <property type="project" value="TreeGrafter"/>
</dbReference>
<feature type="compositionally biased region" description="Polar residues" evidence="12">
    <location>
        <begin position="1672"/>
        <end position="1682"/>
    </location>
</feature>
<dbReference type="PROSITE" id="PS50067">
    <property type="entry name" value="KINESIN_MOTOR_2"/>
    <property type="match status" value="1"/>
</dbReference>
<keyword evidence="7 11" id="KW-0175">Coiled coil</keyword>
<dbReference type="PANTHER" id="PTHR47970:SF29">
    <property type="entry name" value="KINESIN FAMILY MEMBER 20B"/>
    <property type="match status" value="1"/>
</dbReference>
<evidence type="ECO:0000313" key="15">
    <source>
        <dbReference type="Proteomes" id="UP000438429"/>
    </source>
</evidence>
<dbReference type="GO" id="GO:0072686">
    <property type="term" value="C:mitotic spindle"/>
    <property type="evidence" value="ECO:0007669"/>
    <property type="project" value="TreeGrafter"/>
</dbReference>
<gene>
    <name evidence="14" type="ORF">F2P81_020563</name>
</gene>
<dbReference type="GO" id="GO:0007018">
    <property type="term" value="P:microtubule-based movement"/>
    <property type="evidence" value="ECO:0007669"/>
    <property type="project" value="InterPro"/>
</dbReference>
<evidence type="ECO:0000256" key="8">
    <source>
        <dbReference type="ARBA" id="ARBA00023175"/>
    </source>
</evidence>
<organism evidence="14 15">
    <name type="scientific">Scophthalmus maximus</name>
    <name type="common">Turbot</name>
    <name type="synonym">Psetta maxima</name>
    <dbReference type="NCBI Taxonomy" id="52904"/>
    <lineage>
        <taxon>Eukaryota</taxon>
        <taxon>Metazoa</taxon>
        <taxon>Chordata</taxon>
        <taxon>Craniata</taxon>
        <taxon>Vertebrata</taxon>
        <taxon>Euteleostomi</taxon>
        <taxon>Actinopterygii</taxon>
        <taxon>Neopterygii</taxon>
        <taxon>Teleostei</taxon>
        <taxon>Neoteleostei</taxon>
        <taxon>Acanthomorphata</taxon>
        <taxon>Carangaria</taxon>
        <taxon>Pleuronectiformes</taxon>
        <taxon>Pleuronectoidei</taxon>
        <taxon>Scophthalmidae</taxon>
        <taxon>Scophthalmus</taxon>
    </lineage>
</organism>
<feature type="region of interest" description="Disordered" evidence="12">
    <location>
        <begin position="784"/>
        <end position="815"/>
    </location>
</feature>
<dbReference type="GO" id="GO:0005876">
    <property type="term" value="C:spindle microtubule"/>
    <property type="evidence" value="ECO:0007669"/>
    <property type="project" value="TreeGrafter"/>
</dbReference>
<feature type="region of interest" description="Disordered" evidence="12">
    <location>
        <begin position="1483"/>
        <end position="1507"/>
    </location>
</feature>
<dbReference type="CDD" id="cd21786">
    <property type="entry name" value="RBD_KIF20B"/>
    <property type="match status" value="1"/>
</dbReference>
<keyword evidence="5" id="KW-0547">Nucleotide-binding</keyword>
<evidence type="ECO:0000256" key="6">
    <source>
        <dbReference type="ARBA" id="ARBA00022840"/>
    </source>
</evidence>
<dbReference type="GO" id="GO:0051231">
    <property type="term" value="P:spindle elongation"/>
    <property type="evidence" value="ECO:0007669"/>
    <property type="project" value="TreeGrafter"/>
</dbReference>
<keyword evidence="8" id="KW-0505">Motor protein</keyword>
<dbReference type="GO" id="GO:0008574">
    <property type="term" value="F:plus-end-directed microtubule motor activity"/>
    <property type="evidence" value="ECO:0007669"/>
    <property type="project" value="TreeGrafter"/>
</dbReference>
<feature type="compositionally biased region" description="Polar residues" evidence="12">
    <location>
        <begin position="118"/>
        <end position="130"/>
    </location>
</feature>
<keyword evidence="9" id="KW-0206">Cytoskeleton</keyword>
<dbReference type="PANTHER" id="PTHR47970">
    <property type="entry name" value="KINESIN-LIKE PROTEIN KIF11"/>
    <property type="match status" value="1"/>
</dbReference>
<feature type="compositionally biased region" description="Basic and acidic residues" evidence="12">
    <location>
        <begin position="804"/>
        <end position="815"/>
    </location>
</feature>
<comment type="caution">
    <text evidence="10">Lacks conserved residue(s) required for the propagation of feature annotation.</text>
</comment>
<feature type="compositionally biased region" description="Basic and acidic residues" evidence="12">
    <location>
        <begin position="1198"/>
        <end position="1212"/>
    </location>
</feature>
<feature type="compositionally biased region" description="Basic and acidic residues" evidence="12">
    <location>
        <begin position="784"/>
        <end position="794"/>
    </location>
</feature>
<feature type="region of interest" description="Disordered" evidence="12">
    <location>
        <begin position="898"/>
        <end position="921"/>
    </location>
</feature>
<dbReference type="Pfam" id="PF00225">
    <property type="entry name" value="Kinesin"/>
    <property type="match status" value="1"/>
</dbReference>
<evidence type="ECO:0000256" key="1">
    <source>
        <dbReference type="ARBA" id="ARBA00004186"/>
    </source>
</evidence>
<dbReference type="Proteomes" id="UP000438429">
    <property type="component" value="Unassembled WGS sequence"/>
</dbReference>
<reference evidence="14 15" key="1">
    <citation type="submission" date="2019-06" db="EMBL/GenBank/DDBJ databases">
        <title>Draft genomes of female and male turbot (Scophthalmus maximus).</title>
        <authorList>
            <person name="Xu H."/>
            <person name="Xu X.-W."/>
            <person name="Shao C."/>
            <person name="Chen S."/>
        </authorList>
    </citation>
    <scope>NUCLEOTIDE SEQUENCE [LARGE SCALE GENOMIC DNA]</scope>
    <source>
        <strain evidence="14">Ysfricsl-2016a</strain>
        <tissue evidence="14">Blood</tissue>
    </source>
</reference>
<dbReference type="InterPro" id="IPR019821">
    <property type="entry name" value="Kinesin_motor_CS"/>
</dbReference>
<evidence type="ECO:0000256" key="11">
    <source>
        <dbReference type="SAM" id="Coils"/>
    </source>
</evidence>
<dbReference type="SMART" id="SM00129">
    <property type="entry name" value="KISc"/>
    <property type="match status" value="1"/>
</dbReference>
<keyword evidence="6" id="KW-0067">ATP-binding</keyword>
<evidence type="ECO:0000256" key="10">
    <source>
        <dbReference type="PROSITE-ProRule" id="PRU00283"/>
    </source>
</evidence>
<evidence type="ECO:0000256" key="12">
    <source>
        <dbReference type="SAM" id="MobiDB-lite"/>
    </source>
</evidence>
<dbReference type="EMBL" id="VEVO01000018">
    <property type="protein sequence ID" value="KAF0027822.1"/>
    <property type="molecule type" value="Genomic_DNA"/>
</dbReference>
<feature type="region of interest" description="Disordered" evidence="12">
    <location>
        <begin position="1184"/>
        <end position="1212"/>
    </location>
</feature>
<feature type="compositionally biased region" description="Basic and acidic residues" evidence="12">
    <location>
        <begin position="898"/>
        <end position="920"/>
    </location>
</feature>
<protein>
    <recommendedName>
        <fullName evidence="13">Kinesin motor domain-containing protein</fullName>
    </recommendedName>
</protein>
<evidence type="ECO:0000256" key="9">
    <source>
        <dbReference type="ARBA" id="ARBA00023212"/>
    </source>
</evidence>
<comment type="similarity">
    <text evidence="10">Belongs to the TRAFAC class myosin-kinesin ATPase superfamily. Kinesin family.</text>
</comment>
<evidence type="ECO:0000256" key="5">
    <source>
        <dbReference type="ARBA" id="ARBA00022741"/>
    </source>
</evidence>
<dbReference type="Gene3D" id="3.40.850.10">
    <property type="entry name" value="Kinesin motor domain"/>
    <property type="match status" value="1"/>
</dbReference>
<keyword evidence="3" id="KW-0597">Phosphoprotein</keyword>
<sequence length="1845" mass="210038">MVKIPTIQLMLRFPSRVISIALAPLFFFSLGLERSPDASPKDQQVEKHHQYHSWDVHRHGGLADCLPLLLMAREKVTRETGKTTDLNKQAWMMESVLSNRPHGRRQSEVDQSKGDVSLDSSTLPHSQLSSPEEREHLQVYLRIRPFTSAESTNGESQRLSQVTLCCVTVEFRHVALRDHVDSERLDKPPAFVKRPDADAGILPRSLDVIFSSIDEHVFSETCFKPHRCREFTRLTREQQAEEAAFKRNLFRQLKEFHVFLPIYSEVALIMNLLCLLEREEQHQPVALDQQDSPRRQDVYSNICLSVIKPNFGLDRAFLFYESGCFINVCRRPTGSSVPGTTVAAEDRIHLQVETHTKFSVWVSFCEIYNENIHDLLEAAPSGAPKRTVLRLSQDVKGNAFVKDLRWVQVNGADEAYKVMKLGKKNQSFSATRLNQLSSRSHSIFSIRILRLEDVGTPRVHNVSELCLCDLAGSERCAKTQNQGERLKEAGNINTSLLILGKCINALRHNQQAKESKLTHYLQGFFCGRGKACMIVNINQCASMYDETLNVLKFSAVAQKVVVLSTRPVLIRPLSSAVDESLAVNACDGKCPRSSSRRRSSVIGWESSLEDVQEDVDDEFEEESVLMDDTMDQTGNQGDGDISNQMHQQQGKLVQQLQQQLKKERADGLLMEARVREEISREFSELFSEMQSDYNERLAREREILEERAETRLEIFKNLIDKMTRAGTSGDEQDADKSLDCTSSSFSDLAEIKMAAEAARKCLGSGRAGTVEELERKVLELHEHQRRVEEQEAHKHLGQTGGEEEERRTLLSRLREKSSEISRLEKQVEDLQGATQRRLQGEGESQLLQLMIPPHKQEAQAALEMEKEARADVLSALEYQTLGKEEALASLEEERKAREELRRGREETLASLEKERQDKETLAASLAEANRRGKETLAALDEERRRAEEARSLLEEERTQIGRLTEQRQVDALQQEVGELAAKLQAAERQLTAETQRAERASVQLEEQSKQINVLMLENHQLRDQVSELGRSPAEEKQKRENEQLEVLNEDLRKKLQEQEETSQRRLDELASKLESRERESREEVEQLRAKLLQGHAQETQLEELKENLQEQRASSLKQLEELKHKLSEQEDLKLKLSEQQGTVELLKVQLEGSSAADQELKRLNSELQTEVAALRAKVSVIEETKESASDAEAGRAASAEREAELQKTLRDKEAEVTTLQKKLQEAQERRDEDELQAVQDARRREVERRRELLAVAHEAIAQKDEELDKRGEEISRLKEKAEQHSERVKSLEVELQRKDDDASDLREKLADYKKQIQQVQKEVGPELIPLDTQHSSDCTQKDIALICLLQISTMREDEKVLRQKLSDAEKTRKQLQSDVANRDRIIQQLRAVRTFICHFSFVRLINESEQSSDSKSDQTLELYQKTCKELEAKQQVMDDMRLALTEQEETQAQMDDILEEKLLLIQELSHEVEKLKAALLQQDGEADARRQGNSPSHDLRRAKQEAAQAQESLKLCADKHQAERRKWLEEKLSLIGQAKEAEDKRNQEMRKFADDRERYARQQSHVDSLSSRLAEQQQTMDTWRTERDTLVAALEVQLQKLLSSHVEKDKLIQELQQNPTQPPPECGDGGVAELQAALRQREADVQRLEAELKASTVAQTESKESPAVLAGNPQSETLTRKSAGQRETRASVSSQGSAGGPSVLDSFEISTENGRASRFPRPELEISFSPLQPNRMALRRQGEENAVTVKITRSARKRKSGEMEKGVCLCPSVCQQDLGFTLIHRRFHISSCSVEPPIKIDSLHLVNSELKTQSQTRRVSSMKGFSLHSVDVATSDSRPTVRAED</sequence>
<comment type="subcellular location">
    <subcellularLocation>
        <location evidence="1">Cytoplasm</location>
        <location evidence="1">Cytoskeleton</location>
        <location evidence="1">Spindle</location>
    </subcellularLocation>
</comment>
<proteinExistence type="inferred from homology"/>
<evidence type="ECO:0000256" key="7">
    <source>
        <dbReference type="ARBA" id="ARBA00023054"/>
    </source>
</evidence>
<dbReference type="GO" id="GO:0008017">
    <property type="term" value="F:microtubule binding"/>
    <property type="evidence" value="ECO:0007669"/>
    <property type="project" value="InterPro"/>
</dbReference>
<name>A0A6A4SAM5_SCOMX</name>
<dbReference type="SUPFAM" id="SSF52540">
    <property type="entry name" value="P-loop containing nucleoside triphosphate hydrolases"/>
    <property type="match status" value="1"/>
</dbReference>
<feature type="domain" description="Kinesin motor" evidence="13">
    <location>
        <begin position="196"/>
        <end position="560"/>
    </location>
</feature>
<dbReference type="InterPro" id="IPR027417">
    <property type="entry name" value="P-loop_NTPase"/>
</dbReference>
<dbReference type="InterPro" id="IPR036961">
    <property type="entry name" value="Kinesin_motor_dom_sf"/>
</dbReference>
<dbReference type="PROSITE" id="PS00411">
    <property type="entry name" value="KINESIN_MOTOR_1"/>
    <property type="match status" value="1"/>
</dbReference>
<keyword evidence="4" id="KW-0493">Microtubule</keyword>
<accession>A0A6A4SAM5</accession>
<evidence type="ECO:0000256" key="4">
    <source>
        <dbReference type="ARBA" id="ARBA00022701"/>
    </source>
</evidence>
<dbReference type="PRINTS" id="PR00380">
    <property type="entry name" value="KINESINHEAVY"/>
</dbReference>
<dbReference type="InterPro" id="IPR047149">
    <property type="entry name" value="KIF11-like"/>
</dbReference>